<name>A0AAE0HKN6_9PEZI</name>
<evidence type="ECO:0000313" key="2">
    <source>
        <dbReference type="Proteomes" id="UP001278766"/>
    </source>
</evidence>
<reference evidence="1" key="1">
    <citation type="journal article" date="2023" name="Mol. Phylogenet. Evol.">
        <title>Genome-scale phylogeny and comparative genomics of the fungal order Sordariales.</title>
        <authorList>
            <person name="Hensen N."/>
            <person name="Bonometti L."/>
            <person name="Westerberg I."/>
            <person name="Brannstrom I.O."/>
            <person name="Guillou S."/>
            <person name="Cros-Aarteil S."/>
            <person name="Calhoun S."/>
            <person name="Haridas S."/>
            <person name="Kuo A."/>
            <person name="Mondo S."/>
            <person name="Pangilinan J."/>
            <person name="Riley R."/>
            <person name="LaButti K."/>
            <person name="Andreopoulos B."/>
            <person name="Lipzen A."/>
            <person name="Chen C."/>
            <person name="Yan M."/>
            <person name="Daum C."/>
            <person name="Ng V."/>
            <person name="Clum A."/>
            <person name="Steindorff A."/>
            <person name="Ohm R.A."/>
            <person name="Martin F."/>
            <person name="Silar P."/>
            <person name="Natvig D.O."/>
            <person name="Lalanne C."/>
            <person name="Gautier V."/>
            <person name="Ament-Velasquez S.L."/>
            <person name="Kruys A."/>
            <person name="Hutchinson M.I."/>
            <person name="Powell A.J."/>
            <person name="Barry K."/>
            <person name="Miller A.N."/>
            <person name="Grigoriev I.V."/>
            <person name="Debuchy R."/>
            <person name="Gladieux P."/>
            <person name="Hiltunen Thoren M."/>
            <person name="Johannesson H."/>
        </authorList>
    </citation>
    <scope>NUCLEOTIDE SEQUENCE</scope>
    <source>
        <strain evidence="1">CBS 168.71</strain>
    </source>
</reference>
<gene>
    <name evidence="1" type="ORF">B0H64DRAFT_392073</name>
</gene>
<dbReference type="Proteomes" id="UP001278766">
    <property type="component" value="Unassembled WGS sequence"/>
</dbReference>
<keyword evidence="2" id="KW-1185">Reference proteome</keyword>
<protein>
    <submittedName>
        <fullName evidence="1">Uncharacterized protein</fullName>
    </submittedName>
</protein>
<dbReference type="EMBL" id="JAUEPN010000003">
    <property type="protein sequence ID" value="KAK3297396.1"/>
    <property type="molecule type" value="Genomic_DNA"/>
</dbReference>
<comment type="caution">
    <text evidence="1">The sequence shown here is derived from an EMBL/GenBank/DDBJ whole genome shotgun (WGS) entry which is preliminary data.</text>
</comment>
<organism evidence="1 2">
    <name type="scientific">Chaetomium fimeti</name>
    <dbReference type="NCBI Taxonomy" id="1854472"/>
    <lineage>
        <taxon>Eukaryota</taxon>
        <taxon>Fungi</taxon>
        <taxon>Dikarya</taxon>
        <taxon>Ascomycota</taxon>
        <taxon>Pezizomycotina</taxon>
        <taxon>Sordariomycetes</taxon>
        <taxon>Sordariomycetidae</taxon>
        <taxon>Sordariales</taxon>
        <taxon>Chaetomiaceae</taxon>
        <taxon>Chaetomium</taxon>
    </lineage>
</organism>
<proteinExistence type="predicted"/>
<sequence length="177" mass="19630">MPRSDRILLASPARLFESDPPRTPGAWMGPICGTKQLISILPFTYHMNPNVKWRRPILAWCLGWCAYCVHGDGPLRPVVNLSMGGFDTIVCLTRHLCVSPLAASYLFQRPCRAKGRGRGFVIVVLYTSYVHMWYCGSCNAQNIADLGLHQSAQIAEEVKGKNGSYSVRGGTDMQNNN</sequence>
<reference evidence="1" key="2">
    <citation type="submission" date="2023-06" db="EMBL/GenBank/DDBJ databases">
        <authorList>
            <consortium name="Lawrence Berkeley National Laboratory"/>
            <person name="Haridas S."/>
            <person name="Hensen N."/>
            <person name="Bonometti L."/>
            <person name="Westerberg I."/>
            <person name="Brannstrom I.O."/>
            <person name="Guillou S."/>
            <person name="Cros-Aarteil S."/>
            <person name="Calhoun S."/>
            <person name="Kuo A."/>
            <person name="Mondo S."/>
            <person name="Pangilinan J."/>
            <person name="Riley R."/>
            <person name="Labutti K."/>
            <person name="Andreopoulos B."/>
            <person name="Lipzen A."/>
            <person name="Chen C."/>
            <person name="Yanf M."/>
            <person name="Daum C."/>
            <person name="Ng V."/>
            <person name="Clum A."/>
            <person name="Steindorff A."/>
            <person name="Ohm R."/>
            <person name="Martin F."/>
            <person name="Silar P."/>
            <person name="Natvig D."/>
            <person name="Lalanne C."/>
            <person name="Gautier V."/>
            <person name="Ament-Velasquez S.L."/>
            <person name="Kruys A."/>
            <person name="Hutchinson M.I."/>
            <person name="Powell A.J."/>
            <person name="Barry K."/>
            <person name="Miller A.N."/>
            <person name="Grigoriev I.V."/>
            <person name="Debuchy R."/>
            <person name="Gladieux P."/>
            <person name="Thoren M.H."/>
            <person name="Johannesson H."/>
        </authorList>
    </citation>
    <scope>NUCLEOTIDE SEQUENCE</scope>
    <source>
        <strain evidence="1">CBS 168.71</strain>
    </source>
</reference>
<accession>A0AAE0HKN6</accession>
<dbReference type="RefSeq" id="XP_062660910.1">
    <property type="nucleotide sequence ID" value="XM_062803521.1"/>
</dbReference>
<dbReference type="AlphaFoldDB" id="A0AAE0HKN6"/>
<dbReference type="GeneID" id="87840469"/>
<evidence type="ECO:0000313" key="1">
    <source>
        <dbReference type="EMBL" id="KAK3297396.1"/>
    </source>
</evidence>